<dbReference type="PANTHER" id="PTHR32552">
    <property type="entry name" value="FERRICHROME IRON RECEPTOR-RELATED"/>
    <property type="match status" value="1"/>
</dbReference>
<keyword evidence="5" id="KW-0812">Transmembrane</keyword>
<keyword evidence="2" id="KW-0813">Transport</keyword>
<keyword evidence="16" id="KW-0675">Receptor</keyword>
<name>A0A4R2LBH7_9GAMM</name>
<evidence type="ECO:0000256" key="2">
    <source>
        <dbReference type="ARBA" id="ARBA00022448"/>
    </source>
</evidence>
<dbReference type="EMBL" id="SLWX01000004">
    <property type="protein sequence ID" value="TCO76655.1"/>
    <property type="molecule type" value="Genomic_DNA"/>
</dbReference>
<evidence type="ECO:0000256" key="5">
    <source>
        <dbReference type="ARBA" id="ARBA00022692"/>
    </source>
</evidence>
<evidence type="ECO:0000313" key="16">
    <source>
        <dbReference type="EMBL" id="TCO76655.1"/>
    </source>
</evidence>
<evidence type="ECO:0000313" key="17">
    <source>
        <dbReference type="Proteomes" id="UP000294980"/>
    </source>
</evidence>
<comment type="caution">
    <text evidence="16">The sequence shown here is derived from an EMBL/GenBank/DDBJ whole genome shotgun (WGS) entry which is preliminary data.</text>
</comment>
<organism evidence="16 17">
    <name type="scientific">Chromatocurvus halotolerans</name>
    <dbReference type="NCBI Taxonomy" id="1132028"/>
    <lineage>
        <taxon>Bacteria</taxon>
        <taxon>Pseudomonadati</taxon>
        <taxon>Pseudomonadota</taxon>
        <taxon>Gammaproteobacteria</taxon>
        <taxon>Cellvibrionales</taxon>
        <taxon>Halieaceae</taxon>
        <taxon>Chromatocurvus</taxon>
    </lineage>
</organism>
<dbReference type="AlphaFoldDB" id="A0A4R2LBH7"/>
<dbReference type="InterPro" id="IPR000531">
    <property type="entry name" value="Beta-barrel_TonB"/>
</dbReference>
<evidence type="ECO:0000256" key="13">
    <source>
        <dbReference type="SAM" id="SignalP"/>
    </source>
</evidence>
<keyword evidence="4" id="KW-0410">Iron transport</keyword>
<feature type="domain" description="TonB-dependent receptor plug" evidence="15">
    <location>
        <begin position="60"/>
        <end position="154"/>
    </location>
</feature>
<dbReference type="GO" id="GO:0015344">
    <property type="term" value="F:siderophore uptake transmembrane transporter activity"/>
    <property type="evidence" value="ECO:0007669"/>
    <property type="project" value="TreeGrafter"/>
</dbReference>
<dbReference type="GO" id="GO:0009279">
    <property type="term" value="C:cell outer membrane"/>
    <property type="evidence" value="ECO:0007669"/>
    <property type="project" value="UniProtKB-SubCell"/>
</dbReference>
<sequence>MHQKTIMASAIALLTGLSIDGMAQTLANDARNTTGGSSQQTRSRMVEEVIVTGSAGGQSKFDTAYAVSNVDDEAIQKFAPLNTADLLGRLPGIYAEASGGDAQNVYRVRGIPNEGSFYSFQEDGMPIYPDDGFFFKGDGLLRTDLMTQTLESVRGGPAPVFADNSAAIFNQVTRQGGPEAEGAIRTTIGDTGLYRVDGYWSGPIAEQTYIAAGGFFRYHDGYRDNGFRSDEGGQFRINLRHEMDRGEIRAHVKHFSDTNVFYLPIPLADPRDPSRSLNPFLDSEDGTLNTPELKDVVLRYADENGNVVQESRDLSDGRKIEYTNVGLDVEWELREGLRVENRFRYTDGDLDFDALYSTQNPRDAGQYATNALPAAQAAFAGAQSMGYRIARTGAAYDPSQDSGLVVEAQYRAIGAPFESLMNETRVSLDFDLAGQHTLTAGYFYSSYETDGMWRAQDYLMEMRGKPRLLDLVALDGNGNVVGSATDDGVIRYGTAFNSGSTDTTRDAFFLSDTWYVNDRLTLDFGIRRTSYDGSGASRGRAVRDLGDASTLADNATLGFSGVTEASSIDQSYTSWTIGGNYTLSDELGVYARASRANRGANEFDLIFMSPGGRTEADQYELGVKYDAPAFSVFATAFYSQFKPFTATLDAIDPSTSEIIREQFVGEVTSPGIEMDLYWRVTDNFNVNAAITFNEAELGDFTSTTGAQPVSADGNQPIRQPRWYGNVRPSYSTVLGNGWDAEIYAQYMFIGDRYVDLENNTRLPSFETFGAGIIVNRGPWNAQLYGDNLTNEVGITEGNPRTDGIAGQGSADAIYGRPIFGRNFRLVLTRSF</sequence>
<keyword evidence="9 12" id="KW-0798">TonB box</keyword>
<keyword evidence="11" id="KW-0998">Cell outer membrane</keyword>
<dbReference type="Proteomes" id="UP000294980">
    <property type="component" value="Unassembled WGS sequence"/>
</dbReference>
<evidence type="ECO:0000256" key="11">
    <source>
        <dbReference type="ARBA" id="ARBA00023237"/>
    </source>
</evidence>
<protein>
    <submittedName>
        <fullName evidence="16">Outer membrane receptor protein involved in Fe transport</fullName>
    </submittedName>
</protein>
<reference evidence="16 17" key="1">
    <citation type="submission" date="2019-03" db="EMBL/GenBank/DDBJ databases">
        <title>Genomic Encyclopedia of Type Strains, Phase IV (KMG-IV): sequencing the most valuable type-strain genomes for metagenomic binning, comparative biology and taxonomic classification.</title>
        <authorList>
            <person name="Goeker M."/>
        </authorList>
    </citation>
    <scope>NUCLEOTIDE SEQUENCE [LARGE SCALE GENOMIC DNA]</scope>
    <source>
        <strain evidence="16 17">DSM 23344</strain>
    </source>
</reference>
<evidence type="ECO:0000256" key="7">
    <source>
        <dbReference type="ARBA" id="ARBA00023004"/>
    </source>
</evidence>
<keyword evidence="17" id="KW-1185">Reference proteome</keyword>
<dbReference type="InterPro" id="IPR036942">
    <property type="entry name" value="Beta-barrel_TonB_sf"/>
</dbReference>
<evidence type="ECO:0000256" key="8">
    <source>
        <dbReference type="ARBA" id="ARBA00023065"/>
    </source>
</evidence>
<evidence type="ECO:0000259" key="15">
    <source>
        <dbReference type="Pfam" id="PF07715"/>
    </source>
</evidence>
<dbReference type="PANTHER" id="PTHR32552:SF89">
    <property type="entry name" value="CATECHOLATE SIDEROPHORE RECEPTOR FIU"/>
    <property type="match status" value="1"/>
</dbReference>
<evidence type="ECO:0000259" key="14">
    <source>
        <dbReference type="Pfam" id="PF00593"/>
    </source>
</evidence>
<dbReference type="RefSeq" id="WP_117314918.1">
    <property type="nucleotide sequence ID" value="NZ_QQSW01000002.1"/>
</dbReference>
<keyword evidence="8" id="KW-0406">Ion transport</keyword>
<dbReference type="Gene3D" id="2.40.170.20">
    <property type="entry name" value="TonB-dependent receptor, beta-barrel domain"/>
    <property type="match status" value="1"/>
</dbReference>
<comment type="similarity">
    <text evidence="12">Belongs to the TonB-dependent receptor family.</text>
</comment>
<dbReference type="Pfam" id="PF00593">
    <property type="entry name" value="TonB_dep_Rec_b-barrel"/>
    <property type="match status" value="1"/>
</dbReference>
<dbReference type="Pfam" id="PF07715">
    <property type="entry name" value="Plug"/>
    <property type="match status" value="1"/>
</dbReference>
<gene>
    <name evidence="16" type="ORF">EV688_104109</name>
</gene>
<feature type="chain" id="PRO_5020646017" evidence="13">
    <location>
        <begin position="24"/>
        <end position="831"/>
    </location>
</feature>
<evidence type="ECO:0000256" key="4">
    <source>
        <dbReference type="ARBA" id="ARBA00022496"/>
    </source>
</evidence>
<evidence type="ECO:0000256" key="12">
    <source>
        <dbReference type="RuleBase" id="RU003357"/>
    </source>
</evidence>
<dbReference type="OrthoDB" id="7386960at2"/>
<dbReference type="InterPro" id="IPR039426">
    <property type="entry name" value="TonB-dep_rcpt-like"/>
</dbReference>
<keyword evidence="6 13" id="KW-0732">Signal</keyword>
<proteinExistence type="inferred from homology"/>
<keyword evidence="10 12" id="KW-0472">Membrane</keyword>
<dbReference type="SUPFAM" id="SSF56935">
    <property type="entry name" value="Porins"/>
    <property type="match status" value="1"/>
</dbReference>
<keyword evidence="7" id="KW-0408">Iron</keyword>
<evidence type="ECO:0000256" key="10">
    <source>
        <dbReference type="ARBA" id="ARBA00023136"/>
    </source>
</evidence>
<accession>A0A4R2LBH7</accession>
<feature type="domain" description="TonB-dependent receptor-like beta-barrel" evidence="14">
    <location>
        <begin position="302"/>
        <end position="788"/>
    </location>
</feature>
<evidence type="ECO:0000256" key="6">
    <source>
        <dbReference type="ARBA" id="ARBA00022729"/>
    </source>
</evidence>
<feature type="signal peptide" evidence="13">
    <location>
        <begin position="1"/>
        <end position="23"/>
    </location>
</feature>
<evidence type="ECO:0000256" key="1">
    <source>
        <dbReference type="ARBA" id="ARBA00004571"/>
    </source>
</evidence>
<evidence type="ECO:0000256" key="3">
    <source>
        <dbReference type="ARBA" id="ARBA00022452"/>
    </source>
</evidence>
<keyword evidence="3" id="KW-1134">Transmembrane beta strand</keyword>
<dbReference type="Gene3D" id="2.170.130.10">
    <property type="entry name" value="TonB-dependent receptor, plug domain"/>
    <property type="match status" value="1"/>
</dbReference>
<dbReference type="InterPro" id="IPR037066">
    <property type="entry name" value="Plug_dom_sf"/>
</dbReference>
<evidence type="ECO:0000256" key="9">
    <source>
        <dbReference type="ARBA" id="ARBA00023077"/>
    </source>
</evidence>
<dbReference type="InterPro" id="IPR012910">
    <property type="entry name" value="Plug_dom"/>
</dbReference>
<comment type="subcellular location">
    <subcellularLocation>
        <location evidence="1">Cell outer membrane</location>
        <topology evidence="1">Multi-pass membrane protein</topology>
    </subcellularLocation>
</comment>